<dbReference type="Gene3D" id="1.20.1050.10">
    <property type="match status" value="1"/>
</dbReference>
<dbReference type="SUPFAM" id="SSF52833">
    <property type="entry name" value="Thioredoxin-like"/>
    <property type="match status" value="1"/>
</dbReference>
<dbReference type="PANTHER" id="PTHR11260:SF684">
    <property type="entry name" value="GLUTATHIONE TRANSFERASE"/>
    <property type="match status" value="1"/>
</dbReference>
<dbReference type="SUPFAM" id="SSF47616">
    <property type="entry name" value="GST C-terminal domain-like"/>
    <property type="match status" value="1"/>
</dbReference>
<evidence type="ECO:0000256" key="2">
    <source>
        <dbReference type="ARBA" id="ARBA00022679"/>
    </source>
</evidence>
<dbReference type="GO" id="GO:0006749">
    <property type="term" value="P:glutathione metabolic process"/>
    <property type="evidence" value="ECO:0007669"/>
    <property type="project" value="InterPro"/>
</dbReference>
<evidence type="ECO:0000313" key="6">
    <source>
        <dbReference type="EMBL" id="KAG2407383.1"/>
    </source>
</evidence>
<sequence>MGNDEVVLVDFNLSMFCVRVKIALAEKGVEFENREEDLENTKNMQVHEVAKRMWTGKRGEHEEDKKELVENLKQLEEALGDMPYFGGQTFGFVDIALIPFYKWFSIYEKIGNFKLNCPKLTSWANRCLVKQTVSKFVSDEKDVYDFVIRYRKTIGVD</sequence>
<dbReference type="EMBL" id="JABFOF010000001">
    <property type="protein sequence ID" value="KAG2407383.1"/>
    <property type="molecule type" value="Genomic_DNA"/>
</dbReference>
<dbReference type="InterPro" id="IPR036249">
    <property type="entry name" value="Thioredoxin-like_sf"/>
</dbReference>
<dbReference type="EC" id="2.5.1.18" evidence="1"/>
<dbReference type="InterPro" id="IPR004045">
    <property type="entry name" value="Glutathione_S-Trfase_N"/>
</dbReference>
<evidence type="ECO:0000259" key="5">
    <source>
        <dbReference type="PROSITE" id="PS50405"/>
    </source>
</evidence>
<keyword evidence="2" id="KW-0808">Transferase</keyword>
<evidence type="ECO:0000256" key="1">
    <source>
        <dbReference type="ARBA" id="ARBA00012452"/>
    </source>
</evidence>
<accession>A0A8T0LAZ5</accession>
<dbReference type="InterPro" id="IPR004046">
    <property type="entry name" value="GST_C"/>
</dbReference>
<dbReference type="InterPro" id="IPR045074">
    <property type="entry name" value="GST_C_Tau"/>
</dbReference>
<dbReference type="CDD" id="cd03185">
    <property type="entry name" value="GST_C_Tau"/>
    <property type="match status" value="1"/>
</dbReference>
<dbReference type="PANTHER" id="PTHR11260">
    <property type="entry name" value="GLUTATHIONE S-TRANSFERASE, GST, SUPERFAMILY, GST DOMAIN CONTAINING"/>
    <property type="match status" value="1"/>
</dbReference>
<feature type="domain" description="GST N-terminal" evidence="4">
    <location>
        <begin position="4"/>
        <end position="118"/>
    </location>
</feature>
<comment type="caution">
    <text evidence="6">The sequence shown here is derived from an EMBL/GenBank/DDBJ whole genome shotgun (WGS) entry which is preliminary data.</text>
</comment>
<gene>
    <name evidence="6" type="ORF">HKW66_Vig0022050</name>
</gene>
<dbReference type="GO" id="GO:0005737">
    <property type="term" value="C:cytoplasm"/>
    <property type="evidence" value="ECO:0007669"/>
    <property type="project" value="TreeGrafter"/>
</dbReference>
<protein>
    <recommendedName>
        <fullName evidence="1">glutathione transferase</fullName>
        <ecNumber evidence="1">2.5.1.18</ecNumber>
    </recommendedName>
</protein>
<dbReference type="InterPro" id="IPR045073">
    <property type="entry name" value="Omega/Tau-like"/>
</dbReference>
<dbReference type="Proteomes" id="UP000743370">
    <property type="component" value="Unassembled WGS sequence"/>
</dbReference>
<dbReference type="PROSITE" id="PS50405">
    <property type="entry name" value="GST_CTER"/>
    <property type="match status" value="1"/>
</dbReference>
<dbReference type="Pfam" id="PF00043">
    <property type="entry name" value="GST_C"/>
    <property type="match status" value="1"/>
</dbReference>
<dbReference type="InterPro" id="IPR010987">
    <property type="entry name" value="Glutathione-S-Trfase_C-like"/>
</dbReference>
<feature type="domain" description="GST C-terminal" evidence="5">
    <location>
        <begin position="18"/>
        <end position="146"/>
    </location>
</feature>
<evidence type="ECO:0000313" key="7">
    <source>
        <dbReference type="Proteomes" id="UP000743370"/>
    </source>
</evidence>
<dbReference type="InterPro" id="IPR036282">
    <property type="entry name" value="Glutathione-S-Trfase_C_sf"/>
</dbReference>
<dbReference type="PROSITE" id="PS50404">
    <property type="entry name" value="GST_NTER"/>
    <property type="match status" value="1"/>
</dbReference>
<organism evidence="6 7">
    <name type="scientific">Phaseolus angularis</name>
    <name type="common">Azuki bean</name>
    <name type="synonym">Vigna angularis</name>
    <dbReference type="NCBI Taxonomy" id="3914"/>
    <lineage>
        <taxon>Eukaryota</taxon>
        <taxon>Viridiplantae</taxon>
        <taxon>Streptophyta</taxon>
        <taxon>Embryophyta</taxon>
        <taxon>Tracheophyta</taxon>
        <taxon>Spermatophyta</taxon>
        <taxon>Magnoliopsida</taxon>
        <taxon>eudicotyledons</taxon>
        <taxon>Gunneridae</taxon>
        <taxon>Pentapetalae</taxon>
        <taxon>rosids</taxon>
        <taxon>fabids</taxon>
        <taxon>Fabales</taxon>
        <taxon>Fabaceae</taxon>
        <taxon>Papilionoideae</taxon>
        <taxon>50 kb inversion clade</taxon>
        <taxon>NPAAA clade</taxon>
        <taxon>indigoferoid/millettioid clade</taxon>
        <taxon>Phaseoleae</taxon>
        <taxon>Vigna</taxon>
    </lineage>
</organism>
<reference evidence="6 7" key="1">
    <citation type="submission" date="2020-05" db="EMBL/GenBank/DDBJ databases">
        <title>Vigna angularis (adzuki bean) Var. LongXiaoDou No. 4 denovo assembly.</title>
        <authorList>
            <person name="Xiang H."/>
        </authorList>
    </citation>
    <scope>NUCLEOTIDE SEQUENCE [LARGE SCALE GENOMIC DNA]</scope>
    <source>
        <tissue evidence="6">Leaf</tissue>
    </source>
</reference>
<evidence type="ECO:0000259" key="4">
    <source>
        <dbReference type="PROSITE" id="PS50404"/>
    </source>
</evidence>
<comment type="catalytic activity">
    <reaction evidence="3">
        <text>RX + glutathione = an S-substituted glutathione + a halide anion + H(+)</text>
        <dbReference type="Rhea" id="RHEA:16437"/>
        <dbReference type="ChEBI" id="CHEBI:15378"/>
        <dbReference type="ChEBI" id="CHEBI:16042"/>
        <dbReference type="ChEBI" id="CHEBI:17792"/>
        <dbReference type="ChEBI" id="CHEBI:57925"/>
        <dbReference type="ChEBI" id="CHEBI:90779"/>
        <dbReference type="EC" id="2.5.1.18"/>
    </reaction>
</comment>
<dbReference type="GO" id="GO:0004364">
    <property type="term" value="F:glutathione transferase activity"/>
    <property type="evidence" value="ECO:0007669"/>
    <property type="project" value="UniProtKB-EC"/>
</dbReference>
<evidence type="ECO:0000256" key="3">
    <source>
        <dbReference type="ARBA" id="ARBA00047960"/>
    </source>
</evidence>
<dbReference type="AlphaFoldDB" id="A0A8T0LAZ5"/>
<proteinExistence type="predicted"/>
<name>A0A8T0LAZ5_PHAAN</name>